<evidence type="ECO:0000313" key="6">
    <source>
        <dbReference type="EMBL" id="SDD79228.1"/>
    </source>
</evidence>
<name>A0A1G6XM16_9PSEU</name>
<dbReference type="AlphaFoldDB" id="A0A1G6XM16"/>
<organism evidence="6 7">
    <name type="scientific">Actinokineospora iranica</name>
    <dbReference type="NCBI Taxonomy" id="1271860"/>
    <lineage>
        <taxon>Bacteria</taxon>
        <taxon>Bacillati</taxon>
        <taxon>Actinomycetota</taxon>
        <taxon>Actinomycetes</taxon>
        <taxon>Pseudonocardiales</taxon>
        <taxon>Pseudonocardiaceae</taxon>
        <taxon>Actinokineospora</taxon>
    </lineage>
</organism>
<dbReference type="EMBL" id="FMZZ01000018">
    <property type="protein sequence ID" value="SDD79228.1"/>
    <property type="molecule type" value="Genomic_DNA"/>
</dbReference>
<evidence type="ECO:0000256" key="4">
    <source>
        <dbReference type="ARBA" id="ARBA00023186"/>
    </source>
</evidence>
<keyword evidence="3" id="KW-0963">Cytoplasm</keyword>
<sequence length="257" mass="28047">MWSLSTTEFDFLWQTLGLGDYPFPLQVPSFGRTDRERAAIAQRVRDDLRGRGLFHVSAPDPDLERALRVVARADHWLDSVWLTGGAQSPVRVITARCADRTVLLRQESGPSPHTGGDLTLTDIAPQRLVDATLGELPGSTPGQWRPRPVPADTLSTPDSPEPDPDPWDPAPDAPADLRALLRGTHPAGGQIGITLRDSSGRKRRALAARWFDRRDDGRYLAITSPGPDGRLWVTVTPADATALRSHVHRAFGELAAG</sequence>
<protein>
    <submittedName>
        <fullName evidence="6">EspG family protein</fullName>
    </submittedName>
</protein>
<evidence type="ECO:0000256" key="5">
    <source>
        <dbReference type="SAM" id="MobiDB-lite"/>
    </source>
</evidence>
<feature type="region of interest" description="Disordered" evidence="5">
    <location>
        <begin position="133"/>
        <end position="175"/>
    </location>
</feature>
<evidence type="ECO:0000256" key="2">
    <source>
        <dbReference type="ARBA" id="ARBA00006411"/>
    </source>
</evidence>
<dbReference type="STRING" id="1271860.SAMN05216174_11825"/>
<evidence type="ECO:0000313" key="7">
    <source>
        <dbReference type="Proteomes" id="UP000199501"/>
    </source>
</evidence>
<dbReference type="OrthoDB" id="4561761at2"/>
<evidence type="ECO:0000256" key="3">
    <source>
        <dbReference type="ARBA" id="ARBA00022490"/>
    </source>
</evidence>
<dbReference type="Proteomes" id="UP000199501">
    <property type="component" value="Unassembled WGS sequence"/>
</dbReference>
<comment type="similarity">
    <text evidence="2">Belongs to the EspG family.</text>
</comment>
<dbReference type="Pfam" id="PF14011">
    <property type="entry name" value="ESX-1_EspG"/>
    <property type="match status" value="1"/>
</dbReference>
<gene>
    <name evidence="6" type="ORF">SAMN05216174_11825</name>
</gene>
<keyword evidence="4" id="KW-0143">Chaperone</keyword>
<dbReference type="RefSeq" id="WP_091456372.1">
    <property type="nucleotide sequence ID" value="NZ_FMZZ01000018.1"/>
</dbReference>
<evidence type="ECO:0000256" key="1">
    <source>
        <dbReference type="ARBA" id="ARBA00004496"/>
    </source>
</evidence>
<comment type="subcellular location">
    <subcellularLocation>
        <location evidence="1">Cytoplasm</location>
    </subcellularLocation>
</comment>
<keyword evidence="7" id="KW-1185">Reference proteome</keyword>
<proteinExistence type="inferred from homology"/>
<reference evidence="7" key="1">
    <citation type="submission" date="2016-10" db="EMBL/GenBank/DDBJ databases">
        <authorList>
            <person name="Varghese N."/>
            <person name="Submissions S."/>
        </authorList>
    </citation>
    <scope>NUCLEOTIDE SEQUENCE [LARGE SCALE GENOMIC DNA]</scope>
    <source>
        <strain evidence="7">IBRC-M 10403</strain>
    </source>
</reference>
<dbReference type="InterPro" id="IPR025734">
    <property type="entry name" value="EspG"/>
</dbReference>
<accession>A0A1G6XM16</accession>